<dbReference type="SUPFAM" id="SSF53659">
    <property type="entry name" value="Isocitrate/Isopropylmalate dehydrogenase-like"/>
    <property type="match status" value="1"/>
</dbReference>
<evidence type="ECO:0000256" key="3">
    <source>
        <dbReference type="ARBA" id="ARBA00022490"/>
    </source>
</evidence>
<dbReference type="Gene3D" id="3.40.718.10">
    <property type="entry name" value="Isopropylmalate Dehydrogenase"/>
    <property type="match status" value="1"/>
</dbReference>
<protein>
    <recommendedName>
        <fullName evidence="9">phosphate acyltransferase</fullName>
        <ecNumber evidence="9">2.3.1.274</ecNumber>
    </recommendedName>
</protein>
<comment type="subcellular location">
    <subcellularLocation>
        <location evidence="2">Cytoplasm</location>
    </subcellularLocation>
</comment>
<comment type="subunit">
    <text evidence="10">Homodimer. Probably interacts with PlsY.</text>
</comment>
<dbReference type="InterPro" id="IPR003664">
    <property type="entry name" value="FA_synthesis"/>
</dbReference>
<sequence>MLPIAVDAMGGDNAPDAIVAGARRAVDELGIPVVLVGRAADLGDTGGLEVIEASEAIAMDADPGSSVRKMKDSSLVRAAEAVRDGKASAMVSAGNTGATMASALLRMGRIKGVQRPAIATPIPVPGADTPTVLLDAGANSECNADWLVQFAQMGAVFAKQRFGIASPRVGLLSIGEEPTKGNPLVKETHKLLAEGSWIGETGAQFIGNVEGRDIMTDDVDVVVTDGFTGNVALKTLEGSLKSIINSLLAAFDSSDEARAAAAALWPSLMPLYDSLDPENTGGAMLLGVDGVCIISHGSSSDRAMVNAVRVAADMVNADVVGHIAATVRLAD</sequence>
<evidence type="ECO:0000256" key="5">
    <source>
        <dbReference type="ARBA" id="ARBA00022679"/>
    </source>
</evidence>
<dbReference type="PANTHER" id="PTHR30100">
    <property type="entry name" value="FATTY ACID/PHOSPHOLIPID SYNTHESIS PROTEIN PLSX"/>
    <property type="match status" value="1"/>
</dbReference>
<gene>
    <name evidence="11" type="ORF">UFOPK1711_00089</name>
</gene>
<keyword evidence="5" id="KW-0808">Transferase</keyword>
<evidence type="ECO:0000256" key="6">
    <source>
        <dbReference type="ARBA" id="ARBA00023098"/>
    </source>
</evidence>
<accession>A0A6J6DIU0</accession>
<comment type="catalytic activity">
    <reaction evidence="1">
        <text>a fatty acyl-[ACP] + phosphate = an acyl phosphate + holo-[ACP]</text>
        <dbReference type="Rhea" id="RHEA:42292"/>
        <dbReference type="Rhea" id="RHEA-COMP:9685"/>
        <dbReference type="Rhea" id="RHEA-COMP:14125"/>
        <dbReference type="ChEBI" id="CHEBI:43474"/>
        <dbReference type="ChEBI" id="CHEBI:59918"/>
        <dbReference type="ChEBI" id="CHEBI:64479"/>
        <dbReference type="ChEBI" id="CHEBI:138651"/>
        <dbReference type="EC" id="2.3.1.274"/>
    </reaction>
</comment>
<keyword evidence="3" id="KW-0963">Cytoplasm</keyword>
<dbReference type="EMBL" id="CAEZTR010000002">
    <property type="protein sequence ID" value="CAB4563910.1"/>
    <property type="molecule type" value="Genomic_DNA"/>
</dbReference>
<keyword evidence="4" id="KW-0444">Lipid biosynthesis</keyword>
<evidence type="ECO:0000256" key="1">
    <source>
        <dbReference type="ARBA" id="ARBA00001232"/>
    </source>
</evidence>
<evidence type="ECO:0000256" key="10">
    <source>
        <dbReference type="ARBA" id="ARBA00046608"/>
    </source>
</evidence>
<evidence type="ECO:0000313" key="11">
    <source>
        <dbReference type="EMBL" id="CAB4563910.1"/>
    </source>
</evidence>
<dbReference type="PIRSF" id="PIRSF002465">
    <property type="entry name" value="Phsphlp_syn_PlsX"/>
    <property type="match status" value="1"/>
</dbReference>
<proteinExistence type="inferred from homology"/>
<dbReference type="GO" id="GO:0006633">
    <property type="term" value="P:fatty acid biosynthetic process"/>
    <property type="evidence" value="ECO:0007669"/>
    <property type="project" value="InterPro"/>
</dbReference>
<evidence type="ECO:0000256" key="9">
    <source>
        <dbReference type="ARBA" id="ARBA00024069"/>
    </source>
</evidence>
<evidence type="ECO:0000256" key="8">
    <source>
        <dbReference type="ARBA" id="ARBA00023264"/>
    </source>
</evidence>
<reference evidence="11" key="1">
    <citation type="submission" date="2020-05" db="EMBL/GenBank/DDBJ databases">
        <authorList>
            <person name="Chiriac C."/>
            <person name="Salcher M."/>
            <person name="Ghai R."/>
            <person name="Kavagutti S V."/>
        </authorList>
    </citation>
    <scope>NUCLEOTIDE SEQUENCE</scope>
</reference>
<evidence type="ECO:0000256" key="4">
    <source>
        <dbReference type="ARBA" id="ARBA00022516"/>
    </source>
</evidence>
<dbReference type="AlphaFoldDB" id="A0A6J6DIU0"/>
<keyword evidence="7" id="KW-0594">Phospholipid biosynthesis</keyword>
<evidence type="ECO:0000256" key="7">
    <source>
        <dbReference type="ARBA" id="ARBA00023209"/>
    </source>
</evidence>
<dbReference type="InterPro" id="IPR012281">
    <property type="entry name" value="Phospholipid_synth_PlsX-like"/>
</dbReference>
<evidence type="ECO:0000256" key="2">
    <source>
        <dbReference type="ARBA" id="ARBA00004496"/>
    </source>
</evidence>
<dbReference type="EC" id="2.3.1.274" evidence="9"/>
<name>A0A6J6DIU0_9ZZZZ</name>
<dbReference type="NCBIfam" id="TIGR00182">
    <property type="entry name" value="plsX"/>
    <property type="match status" value="1"/>
</dbReference>
<dbReference type="HAMAP" id="MF_00019">
    <property type="entry name" value="PlsX"/>
    <property type="match status" value="1"/>
</dbReference>
<keyword evidence="6" id="KW-0443">Lipid metabolism</keyword>
<keyword evidence="8" id="KW-1208">Phospholipid metabolism</keyword>
<dbReference type="GO" id="GO:0008654">
    <property type="term" value="P:phospholipid biosynthetic process"/>
    <property type="evidence" value="ECO:0007669"/>
    <property type="project" value="UniProtKB-KW"/>
</dbReference>
<organism evidence="11">
    <name type="scientific">freshwater metagenome</name>
    <dbReference type="NCBI Taxonomy" id="449393"/>
    <lineage>
        <taxon>unclassified sequences</taxon>
        <taxon>metagenomes</taxon>
        <taxon>ecological metagenomes</taxon>
    </lineage>
</organism>
<dbReference type="PANTHER" id="PTHR30100:SF1">
    <property type="entry name" value="PHOSPHATE ACYLTRANSFERASE"/>
    <property type="match status" value="1"/>
</dbReference>
<dbReference type="GO" id="GO:0005737">
    <property type="term" value="C:cytoplasm"/>
    <property type="evidence" value="ECO:0007669"/>
    <property type="project" value="UniProtKB-SubCell"/>
</dbReference>
<dbReference type="GO" id="GO:0043811">
    <property type="term" value="F:phosphate:acyl-[acyl carrier protein] acyltransferase activity"/>
    <property type="evidence" value="ECO:0007669"/>
    <property type="project" value="UniProtKB-EC"/>
</dbReference>
<dbReference type="Pfam" id="PF02504">
    <property type="entry name" value="FA_synthesis"/>
    <property type="match status" value="1"/>
</dbReference>